<name>A0A6N6VF83_9HYPH</name>
<dbReference type="EMBL" id="WESC01000010">
    <property type="protein sequence ID" value="KAB7739439.1"/>
    <property type="molecule type" value="Genomic_DNA"/>
</dbReference>
<keyword evidence="3" id="KW-1185">Reference proteome</keyword>
<evidence type="ECO:0000256" key="1">
    <source>
        <dbReference type="SAM" id="MobiDB-lite"/>
    </source>
</evidence>
<evidence type="ECO:0000313" key="3">
    <source>
        <dbReference type="Proteomes" id="UP000468901"/>
    </source>
</evidence>
<comment type="caution">
    <text evidence="2">The sequence shown here is derived from an EMBL/GenBank/DDBJ whole genome shotgun (WGS) entry which is preliminary data.</text>
</comment>
<dbReference type="InterPro" id="IPR007475">
    <property type="entry name" value="UbiK"/>
</dbReference>
<protein>
    <submittedName>
        <fullName evidence="2">Accessory factor UbiK family protein</fullName>
    </submittedName>
</protein>
<sequence length="104" mass="11416">MTQTQNRVLDEIARLFTNAAGAAQGVRQEVETLMRSQAERLVADLDLVPREEFEVVRAMAALAREENEALKLRIEALEAQLARKAAKGKAKPSEEVPDGANDGE</sequence>
<gene>
    <name evidence="2" type="ORF">F2P47_12005</name>
</gene>
<dbReference type="Proteomes" id="UP000468901">
    <property type="component" value="Unassembled WGS sequence"/>
</dbReference>
<feature type="region of interest" description="Disordered" evidence="1">
    <location>
        <begin position="83"/>
        <end position="104"/>
    </location>
</feature>
<feature type="compositionally biased region" description="Acidic residues" evidence="1">
    <location>
        <begin position="95"/>
        <end position="104"/>
    </location>
</feature>
<dbReference type="Pfam" id="PF04380">
    <property type="entry name" value="BMFP"/>
    <property type="match status" value="1"/>
</dbReference>
<accession>A0A6N6VF83</accession>
<dbReference type="RefSeq" id="WP_152216611.1">
    <property type="nucleotide sequence ID" value="NZ_JBAQYD010000317.1"/>
</dbReference>
<dbReference type="AlphaFoldDB" id="A0A6N6VF83"/>
<reference evidence="2 3" key="1">
    <citation type="submission" date="2019-09" db="EMBL/GenBank/DDBJ databases">
        <title>Parvibaculum sedimenti sp. nov., isolated from sediment.</title>
        <authorList>
            <person name="Wang Y."/>
        </authorList>
    </citation>
    <scope>NUCLEOTIDE SEQUENCE [LARGE SCALE GENOMIC DNA]</scope>
    <source>
        <strain evidence="2 3">HXT-9</strain>
    </source>
</reference>
<organism evidence="2 3">
    <name type="scientific">Parvibaculum sedimenti</name>
    <dbReference type="NCBI Taxonomy" id="2608632"/>
    <lineage>
        <taxon>Bacteria</taxon>
        <taxon>Pseudomonadati</taxon>
        <taxon>Pseudomonadota</taxon>
        <taxon>Alphaproteobacteria</taxon>
        <taxon>Hyphomicrobiales</taxon>
        <taxon>Parvibaculaceae</taxon>
        <taxon>Parvibaculum</taxon>
    </lineage>
</organism>
<evidence type="ECO:0000313" key="2">
    <source>
        <dbReference type="EMBL" id="KAB7739439.1"/>
    </source>
</evidence>
<proteinExistence type="predicted"/>